<dbReference type="Gene3D" id="3.40.50.620">
    <property type="entry name" value="HUPs"/>
    <property type="match status" value="2"/>
</dbReference>
<gene>
    <name evidence="3" type="ordered locus">Saro_0396</name>
</gene>
<accession>Q2GBC9</accession>
<name>Q2GBC9_NOVAD</name>
<feature type="domain" description="UspA" evidence="2">
    <location>
        <begin position="136"/>
        <end position="272"/>
    </location>
</feature>
<dbReference type="PANTHER" id="PTHR46268">
    <property type="entry name" value="STRESS RESPONSE PROTEIN NHAX"/>
    <property type="match status" value="1"/>
</dbReference>
<dbReference type="AlphaFoldDB" id="Q2GBC9"/>
<evidence type="ECO:0000313" key="3">
    <source>
        <dbReference type="EMBL" id="ABD24844.1"/>
    </source>
</evidence>
<evidence type="ECO:0000259" key="2">
    <source>
        <dbReference type="Pfam" id="PF00582"/>
    </source>
</evidence>
<evidence type="ECO:0000313" key="4">
    <source>
        <dbReference type="Proteomes" id="UP000009134"/>
    </source>
</evidence>
<dbReference type="STRING" id="279238.Saro_0396"/>
<dbReference type="Proteomes" id="UP000009134">
    <property type="component" value="Chromosome"/>
</dbReference>
<dbReference type="eggNOG" id="COG0589">
    <property type="taxonomic scope" value="Bacteria"/>
</dbReference>
<evidence type="ECO:0000256" key="1">
    <source>
        <dbReference type="ARBA" id="ARBA00008791"/>
    </source>
</evidence>
<dbReference type="InterPro" id="IPR006016">
    <property type="entry name" value="UspA"/>
</dbReference>
<sequence>MTTHGKPVLVATDLSARTDRAVDRATQLAGEWGVRLIVLHAIEPDSRLHARPELANQAMREVLADPEADVDILPALDLAPTAIVEAAKSADCGLIVTGVARFNHVGDYFIGTAVDHVVRHATVPVLVVKQRPHNAYRTIVVATDYSSCSRLALLTAAEFFPDAAIHLVHAYHVPYEAWLRSDEVREDVTREAQRELDAFVLDPAIPANVRQRISAKLVYGETHTVLSSTAYELGADLLVLGTHGSGGYFAAVMGRMAESLLRCADIDTLVVREIGSTGSEHR</sequence>
<keyword evidence="4" id="KW-1185">Reference proteome</keyword>
<dbReference type="EMBL" id="CP000248">
    <property type="protein sequence ID" value="ABD24844.1"/>
    <property type="molecule type" value="Genomic_DNA"/>
</dbReference>
<reference evidence="4" key="1">
    <citation type="submission" date="2006-01" db="EMBL/GenBank/DDBJ databases">
        <title>Complete sequence of Novosphingobium aromaticivorans DSM 12444.</title>
        <authorList>
            <consortium name="US DOE Joint Genome Institute"/>
            <person name="Copeland A."/>
            <person name="Lucas S."/>
            <person name="Lapidus A."/>
            <person name="Barry K."/>
            <person name="Detter J.C."/>
            <person name="Glavina T."/>
            <person name="Hammon N."/>
            <person name="Israni S."/>
            <person name="Pitluck S."/>
            <person name="Chain P."/>
            <person name="Malfatti S."/>
            <person name="Shin M."/>
            <person name="Vergez L."/>
            <person name="Schmutz J."/>
            <person name="Larimer F."/>
            <person name="Land M."/>
            <person name="Kyrpides N."/>
            <person name="Ivanova N."/>
            <person name="Fredrickson J."/>
            <person name="Balkwill D."/>
            <person name="Romine M.F."/>
            <person name="Richardson P."/>
        </authorList>
    </citation>
    <scope>NUCLEOTIDE SEQUENCE [LARGE SCALE GENOMIC DNA]</scope>
    <source>
        <strain evidence="4">ATCC 700278 / DSM 12444 / CCUG 56034 / CIP 105152 / NBRC 16084 / F199</strain>
    </source>
</reference>
<organism evidence="3 4">
    <name type="scientific">Novosphingobium aromaticivorans (strain ATCC 700278 / DSM 12444 / CCUG 56034 / CIP 105152 / NBRC 16084 / F199)</name>
    <dbReference type="NCBI Taxonomy" id="279238"/>
    <lineage>
        <taxon>Bacteria</taxon>
        <taxon>Pseudomonadati</taxon>
        <taxon>Pseudomonadota</taxon>
        <taxon>Alphaproteobacteria</taxon>
        <taxon>Sphingomonadales</taxon>
        <taxon>Sphingomonadaceae</taxon>
        <taxon>Novosphingobium</taxon>
    </lineage>
</organism>
<dbReference type="PRINTS" id="PR01438">
    <property type="entry name" value="UNVRSLSTRESS"/>
</dbReference>
<dbReference type="SUPFAM" id="SSF52402">
    <property type="entry name" value="Adenine nucleotide alpha hydrolases-like"/>
    <property type="match status" value="2"/>
</dbReference>
<comment type="similarity">
    <text evidence="1">Belongs to the universal stress protein A family.</text>
</comment>
<proteinExistence type="inferred from homology"/>
<dbReference type="HOGENOM" id="CLU_049301_2_1_5"/>
<dbReference type="KEGG" id="nar:Saro_0396"/>
<dbReference type="RefSeq" id="WP_011444058.1">
    <property type="nucleotide sequence ID" value="NC_007794.1"/>
</dbReference>
<dbReference type="CDD" id="cd00293">
    <property type="entry name" value="USP-like"/>
    <property type="match status" value="2"/>
</dbReference>
<dbReference type="Pfam" id="PF00582">
    <property type="entry name" value="Usp"/>
    <property type="match status" value="2"/>
</dbReference>
<dbReference type="DNASU" id="3918280"/>
<dbReference type="PANTHER" id="PTHR46268:SF6">
    <property type="entry name" value="UNIVERSAL STRESS PROTEIN UP12"/>
    <property type="match status" value="1"/>
</dbReference>
<dbReference type="InterPro" id="IPR006015">
    <property type="entry name" value="Universal_stress_UspA"/>
</dbReference>
<dbReference type="InterPro" id="IPR014729">
    <property type="entry name" value="Rossmann-like_a/b/a_fold"/>
</dbReference>
<feature type="domain" description="UspA" evidence="2">
    <location>
        <begin position="6"/>
        <end position="129"/>
    </location>
</feature>
<protein>
    <submittedName>
        <fullName evidence="3">UspA</fullName>
    </submittedName>
</protein>